<proteinExistence type="predicted"/>
<dbReference type="PANTHER" id="PTHR43792">
    <property type="entry name" value="GNAT FAMILY, PUTATIVE (AFU_ORTHOLOGUE AFUA_3G00765)-RELATED-RELATED"/>
    <property type="match status" value="1"/>
</dbReference>
<reference evidence="2" key="1">
    <citation type="submission" date="2020-10" db="EMBL/GenBank/DDBJ databases">
        <authorList>
            <person name="Gilroy R."/>
        </authorList>
    </citation>
    <scope>NUCLEOTIDE SEQUENCE</scope>
    <source>
        <strain evidence="2">CHK180-2868</strain>
    </source>
</reference>
<dbReference type="Gene3D" id="3.40.630.30">
    <property type="match status" value="1"/>
</dbReference>
<reference evidence="2" key="2">
    <citation type="journal article" date="2021" name="PeerJ">
        <title>Extensive microbial diversity within the chicken gut microbiome revealed by metagenomics and culture.</title>
        <authorList>
            <person name="Gilroy R."/>
            <person name="Ravi A."/>
            <person name="Getino M."/>
            <person name="Pursley I."/>
            <person name="Horton D.L."/>
            <person name="Alikhan N.F."/>
            <person name="Baker D."/>
            <person name="Gharbi K."/>
            <person name="Hall N."/>
            <person name="Watson M."/>
            <person name="Adriaenssens E.M."/>
            <person name="Foster-Nyarko E."/>
            <person name="Jarju S."/>
            <person name="Secka A."/>
            <person name="Antonio M."/>
            <person name="Oren A."/>
            <person name="Chaudhuri R.R."/>
            <person name="La Ragione R."/>
            <person name="Hildebrand F."/>
            <person name="Pallen M.J."/>
        </authorList>
    </citation>
    <scope>NUCLEOTIDE SEQUENCE</scope>
    <source>
        <strain evidence="2">CHK180-2868</strain>
    </source>
</reference>
<dbReference type="InterPro" id="IPR016181">
    <property type="entry name" value="Acyl_CoA_acyltransferase"/>
</dbReference>
<dbReference type="PROSITE" id="PS51186">
    <property type="entry name" value="GNAT"/>
    <property type="match status" value="1"/>
</dbReference>
<dbReference type="InterPro" id="IPR000182">
    <property type="entry name" value="GNAT_dom"/>
</dbReference>
<name>A0A9D1A4C6_9FIRM</name>
<dbReference type="SUPFAM" id="SSF55729">
    <property type="entry name" value="Acyl-CoA N-acyltransferases (Nat)"/>
    <property type="match status" value="1"/>
</dbReference>
<evidence type="ECO:0000313" key="2">
    <source>
        <dbReference type="EMBL" id="HIR05826.1"/>
    </source>
</evidence>
<feature type="domain" description="N-acetyltransferase" evidence="1">
    <location>
        <begin position="20"/>
        <end position="184"/>
    </location>
</feature>
<dbReference type="Pfam" id="PF13302">
    <property type="entry name" value="Acetyltransf_3"/>
    <property type="match status" value="1"/>
</dbReference>
<dbReference type="AlphaFoldDB" id="A0A9D1A4C6"/>
<protein>
    <submittedName>
        <fullName evidence="2">GNAT family N-acetyltransferase</fullName>
    </submittedName>
</protein>
<dbReference type="InterPro" id="IPR051531">
    <property type="entry name" value="N-acetyltransferase"/>
</dbReference>
<evidence type="ECO:0000259" key="1">
    <source>
        <dbReference type="PROSITE" id="PS51186"/>
    </source>
</evidence>
<dbReference type="GO" id="GO:0016747">
    <property type="term" value="F:acyltransferase activity, transferring groups other than amino-acyl groups"/>
    <property type="evidence" value="ECO:0007669"/>
    <property type="project" value="InterPro"/>
</dbReference>
<gene>
    <name evidence="2" type="ORF">IAB28_07655</name>
</gene>
<organism evidence="2 3">
    <name type="scientific">Candidatus Copromonas faecavium</name>
    <name type="common">nom. illeg.</name>
    <dbReference type="NCBI Taxonomy" id="2840740"/>
    <lineage>
        <taxon>Bacteria</taxon>
        <taxon>Bacillati</taxon>
        <taxon>Bacillota</taxon>
        <taxon>Clostridia</taxon>
        <taxon>Lachnospirales</taxon>
        <taxon>Lachnospiraceae</taxon>
        <taxon>Candidatus Copromonas (nom. illeg.)</taxon>
    </lineage>
</organism>
<sequence length="226" mass="26287">MFTEGTGKKSDHPILTTRRLVLRPFEKKDLNAILMIFGDEELNTFLPWFPLKTMEDARQFFLERYERFYHDLPESPQKGSWEFRYAVCRREEDIPIGYVHLGGDDSHDLGYGLKREFRGQGFMTEAAGAVLDYAGDLGLPFVTATHDVKNPKSGRVMERLGLTYRYSYEEFWQPKGFLVTFRMYQKNFDGSDGTFMGYWEQSKVHFVSGPQSEELCPDKEPTNRGV</sequence>
<dbReference type="EMBL" id="DVGC01000041">
    <property type="protein sequence ID" value="HIR05826.1"/>
    <property type="molecule type" value="Genomic_DNA"/>
</dbReference>
<comment type="caution">
    <text evidence="2">The sequence shown here is derived from an EMBL/GenBank/DDBJ whole genome shotgun (WGS) entry which is preliminary data.</text>
</comment>
<evidence type="ECO:0000313" key="3">
    <source>
        <dbReference type="Proteomes" id="UP000824250"/>
    </source>
</evidence>
<dbReference type="Proteomes" id="UP000824250">
    <property type="component" value="Unassembled WGS sequence"/>
</dbReference>
<accession>A0A9D1A4C6</accession>